<evidence type="ECO:0000313" key="2">
    <source>
        <dbReference type="Proteomes" id="UP000321306"/>
    </source>
</evidence>
<dbReference type="AlphaFoldDB" id="A0A511N385"/>
<sequence length="116" mass="13272">MIADASTTLNMIRFELLLAQRQLQQAHPQGHRSCLDALWKVYCLAQPHTRREDNKMPFSDLPQPIANPRHWQDGAAKARSIVQEALNLHQHMQQGKMGWASWNALADHMLDALNLL</sequence>
<comment type="caution">
    <text evidence="1">The sequence shown here is derived from an EMBL/GenBank/DDBJ whole genome shotgun (WGS) entry which is preliminary data.</text>
</comment>
<organism evidence="1 2">
    <name type="scientific">Deinococcus cellulosilyticus (strain DSM 18568 / NBRC 106333 / KACC 11606 / 5516J-15)</name>
    <dbReference type="NCBI Taxonomy" id="1223518"/>
    <lineage>
        <taxon>Bacteria</taxon>
        <taxon>Thermotogati</taxon>
        <taxon>Deinococcota</taxon>
        <taxon>Deinococci</taxon>
        <taxon>Deinococcales</taxon>
        <taxon>Deinococcaceae</taxon>
        <taxon>Deinococcus</taxon>
    </lineage>
</organism>
<dbReference type="RefSeq" id="WP_146884659.1">
    <property type="nucleotide sequence ID" value="NZ_BJXB01000010.1"/>
</dbReference>
<proteinExistence type="predicted"/>
<reference evidence="1 2" key="1">
    <citation type="submission" date="2019-07" db="EMBL/GenBank/DDBJ databases">
        <title>Whole genome shotgun sequence of Deinococcus cellulosilyticus NBRC 106333.</title>
        <authorList>
            <person name="Hosoyama A."/>
            <person name="Uohara A."/>
            <person name="Ohji S."/>
            <person name="Ichikawa N."/>
        </authorList>
    </citation>
    <scope>NUCLEOTIDE SEQUENCE [LARGE SCALE GENOMIC DNA]</scope>
    <source>
        <strain evidence="1 2">NBRC 106333</strain>
    </source>
</reference>
<accession>A0A511N385</accession>
<gene>
    <name evidence="1" type="ORF">DC3_24960</name>
</gene>
<dbReference type="EMBL" id="BJXB01000010">
    <property type="protein sequence ID" value="GEM46861.1"/>
    <property type="molecule type" value="Genomic_DNA"/>
</dbReference>
<keyword evidence="2" id="KW-1185">Reference proteome</keyword>
<protein>
    <submittedName>
        <fullName evidence="1">Uncharacterized protein</fullName>
    </submittedName>
</protein>
<dbReference type="Proteomes" id="UP000321306">
    <property type="component" value="Unassembled WGS sequence"/>
</dbReference>
<name>A0A511N385_DEIC1</name>
<evidence type="ECO:0000313" key="1">
    <source>
        <dbReference type="EMBL" id="GEM46861.1"/>
    </source>
</evidence>